<name>A0ABT1VY68_9PROT</name>
<sequence length="383" mass="39131">MWQHSPPGASPAPPFLRRGWTTGACATAAAKAAFLALRDGSFPDPVEIGLPRGGSAQFVLAEQWRDGDGCGAAVVKDAGDDPDVTHGAVVRVFLRPLPPGDGVRFRAGEGVGTVTRPGLPLPPGEPAINPVPRAMIRTELRAANLGDEPDVEVTIGIPGGEALALRTLNGRLGIVGGLSILGTTGIVVPFSCAAWIDTIRRGIDVARAGGSRHVAGATGSTSEAAVRRLHGLDEISLIEMGDFAGGMLKYLRNHPVPRVTIAGGVAKMCKLGQGRLDLHSKRGSADLPALAAMAGTAGASPGVQERIAAAGTVAEAFELSAAAGIPLGDAVAGAAWAVAASVLRGGGMTLDVLLFDREGRLRGRTAPQAVDPALPLEEHPHRS</sequence>
<evidence type="ECO:0000256" key="2">
    <source>
        <dbReference type="ARBA" id="ARBA00022603"/>
    </source>
</evidence>
<evidence type="ECO:0000313" key="6">
    <source>
        <dbReference type="EMBL" id="MCQ8241283.1"/>
    </source>
</evidence>
<dbReference type="InterPro" id="IPR036074">
    <property type="entry name" value="CbiD_sf"/>
</dbReference>
<evidence type="ECO:0000256" key="1">
    <source>
        <dbReference type="ARBA" id="ARBA00022573"/>
    </source>
</evidence>
<dbReference type="NCBIfam" id="TIGR00312">
    <property type="entry name" value="cbiD"/>
    <property type="match status" value="1"/>
</dbReference>
<dbReference type="RefSeq" id="WP_422920029.1">
    <property type="nucleotide sequence ID" value="NZ_JAMZEJ010000006.1"/>
</dbReference>
<keyword evidence="2 5" id="KW-0489">Methyltransferase</keyword>
<dbReference type="GO" id="GO:0032259">
    <property type="term" value="P:methylation"/>
    <property type="evidence" value="ECO:0007669"/>
    <property type="project" value="UniProtKB-KW"/>
</dbReference>
<keyword evidence="4 5" id="KW-0949">S-adenosyl-L-methionine</keyword>
<evidence type="ECO:0000256" key="3">
    <source>
        <dbReference type="ARBA" id="ARBA00022679"/>
    </source>
</evidence>
<keyword evidence="1 5" id="KW-0169">Cobalamin biosynthesis</keyword>
<gene>
    <name evidence="5" type="primary">cbiD</name>
    <name evidence="6" type="ORF">NFI88_10580</name>
</gene>
<proteinExistence type="inferred from homology"/>
<dbReference type="NCBIfam" id="NF000849">
    <property type="entry name" value="PRK00075.1-1"/>
    <property type="match status" value="1"/>
</dbReference>
<dbReference type="PIRSF" id="PIRSF026782">
    <property type="entry name" value="CbiD"/>
    <property type="match status" value="1"/>
</dbReference>
<dbReference type="InterPro" id="IPR002748">
    <property type="entry name" value="CbiD"/>
</dbReference>
<dbReference type="SUPFAM" id="SSF111342">
    <property type="entry name" value="CbiD-like"/>
    <property type="match status" value="1"/>
</dbReference>
<accession>A0ABT1VY68</accession>
<reference evidence="6 7" key="1">
    <citation type="submission" date="2022-06" db="EMBL/GenBank/DDBJ databases">
        <title>Rhizosaccharibacter gen. nov. sp. nov. KSS12, endophytic bacteria isolated from sugarcane.</title>
        <authorList>
            <person name="Pitiwittayakul N."/>
        </authorList>
    </citation>
    <scope>NUCLEOTIDE SEQUENCE [LARGE SCALE GENOMIC DNA]</scope>
    <source>
        <strain evidence="6 7">KSS12</strain>
    </source>
</reference>
<dbReference type="Proteomes" id="UP001524547">
    <property type="component" value="Unassembled WGS sequence"/>
</dbReference>
<comment type="similarity">
    <text evidence="5">Belongs to the CbiD family.</text>
</comment>
<comment type="catalytic activity">
    <reaction evidence="5">
        <text>Co-precorrin-5B + S-adenosyl-L-methionine = Co-precorrin-6A + S-adenosyl-L-homocysteine</text>
        <dbReference type="Rhea" id="RHEA:26285"/>
        <dbReference type="ChEBI" id="CHEBI:57856"/>
        <dbReference type="ChEBI" id="CHEBI:59789"/>
        <dbReference type="ChEBI" id="CHEBI:60063"/>
        <dbReference type="ChEBI" id="CHEBI:60064"/>
        <dbReference type="EC" id="2.1.1.195"/>
    </reaction>
</comment>
<dbReference type="PANTHER" id="PTHR35863:SF1">
    <property type="entry name" value="COBALT-PRECORRIN-5B C(1)-METHYLTRANSFERASE"/>
    <property type="match status" value="1"/>
</dbReference>
<comment type="caution">
    <text evidence="6">The sequence shown here is derived from an EMBL/GenBank/DDBJ whole genome shotgun (WGS) entry which is preliminary data.</text>
</comment>
<evidence type="ECO:0000313" key="7">
    <source>
        <dbReference type="Proteomes" id="UP001524547"/>
    </source>
</evidence>
<dbReference type="HAMAP" id="MF_00787">
    <property type="entry name" value="CbiD"/>
    <property type="match status" value="1"/>
</dbReference>
<dbReference type="EMBL" id="JAMZEJ010000006">
    <property type="protein sequence ID" value="MCQ8241283.1"/>
    <property type="molecule type" value="Genomic_DNA"/>
</dbReference>
<dbReference type="PANTHER" id="PTHR35863">
    <property type="entry name" value="COBALT-PRECORRIN-5B C(1)-METHYLTRANSFERASE"/>
    <property type="match status" value="1"/>
</dbReference>
<dbReference type="Pfam" id="PF01888">
    <property type="entry name" value="CbiD"/>
    <property type="match status" value="1"/>
</dbReference>
<protein>
    <recommendedName>
        <fullName evidence="5">Cobalt-precorrin-5B C(1)-methyltransferase</fullName>
        <ecNumber evidence="5">2.1.1.195</ecNumber>
    </recommendedName>
    <alternativeName>
        <fullName evidence="5">Cobalt-precorrin-6A synthase</fullName>
    </alternativeName>
</protein>
<keyword evidence="7" id="KW-1185">Reference proteome</keyword>
<comment type="function">
    <text evidence="5">Catalyzes the methylation of C-1 in cobalt-precorrin-5B to form cobalt-precorrin-6A.</text>
</comment>
<dbReference type="Gene3D" id="3.30.2110.10">
    <property type="entry name" value="CbiD-like"/>
    <property type="match status" value="1"/>
</dbReference>
<organism evidence="6 7">
    <name type="scientific">Rhizosaccharibacter radicis</name>
    <dbReference type="NCBI Taxonomy" id="2782605"/>
    <lineage>
        <taxon>Bacteria</taxon>
        <taxon>Pseudomonadati</taxon>
        <taxon>Pseudomonadota</taxon>
        <taxon>Alphaproteobacteria</taxon>
        <taxon>Acetobacterales</taxon>
        <taxon>Acetobacteraceae</taxon>
        <taxon>Rhizosaccharibacter</taxon>
    </lineage>
</organism>
<dbReference type="EC" id="2.1.1.195" evidence="5"/>
<evidence type="ECO:0000256" key="5">
    <source>
        <dbReference type="HAMAP-Rule" id="MF_00787"/>
    </source>
</evidence>
<evidence type="ECO:0000256" key="4">
    <source>
        <dbReference type="ARBA" id="ARBA00022691"/>
    </source>
</evidence>
<keyword evidence="3 5" id="KW-0808">Transferase</keyword>
<comment type="pathway">
    <text evidence="5">Cofactor biosynthesis; adenosylcobalamin biosynthesis; cob(II)yrinate a,c-diamide from sirohydrochlorin (anaerobic route): step 6/10.</text>
</comment>
<dbReference type="GO" id="GO:0008168">
    <property type="term" value="F:methyltransferase activity"/>
    <property type="evidence" value="ECO:0007669"/>
    <property type="project" value="UniProtKB-KW"/>
</dbReference>